<dbReference type="InterPro" id="IPR002110">
    <property type="entry name" value="Ankyrin_rpt"/>
</dbReference>
<dbReference type="SMART" id="SM00248">
    <property type="entry name" value="ANK"/>
    <property type="match status" value="5"/>
</dbReference>
<keyword evidence="4" id="KW-1185">Reference proteome</keyword>
<name>A0A812SWT7_9DINO</name>
<feature type="repeat" description="ANK" evidence="1">
    <location>
        <begin position="407"/>
        <end position="439"/>
    </location>
</feature>
<dbReference type="InterPro" id="IPR036770">
    <property type="entry name" value="Ankyrin_rpt-contain_sf"/>
</dbReference>
<feature type="region of interest" description="Disordered" evidence="2">
    <location>
        <begin position="1"/>
        <end position="24"/>
    </location>
</feature>
<proteinExistence type="predicted"/>
<accession>A0A812SWT7</accession>
<dbReference type="Proteomes" id="UP000601435">
    <property type="component" value="Unassembled WGS sequence"/>
</dbReference>
<sequence>MQGANTPLAEFSKSLRQKRDDEGQEEHAEFFPMYTVHLEALLEMAEILPHEVLLADGVLTLFDRSKGQAMFVSHQWIGVGHPDPTLQQLRVLQDAISNSLKGLCHASVDVITEVLFGLRSWSLAEALKSKPVFVWYDYFSCPQQRKKAPDPEGSLQHAIDSIPAYVSKCSLFVALCPAVESADQSRVYNRSTWLDRGWCRLEWTMWNLSSVGEPVIFVKGARHLEVSKISQLRSVGEAAFSLEEDRHKVSKVLQVEFKKSLVKCLERGDLAKYRILLGWQKLCLRGLPAVPMESAEVTVPDYVAPSDSRAKTILLTRFLHQNGFRQPLERRLGWTPLCYAAMHGDPVLVSALLEQRASPNDRIHCSNLDLLLASKASVLELAARCRSNEVLKLLISERADLDGRDSIGVTALLAAAYSKDAAAVRLLCQARADPNVKNNFTDTAWHTACEAGSLPVLIELRAQSDGLTPNLERCLHTLSLGPGTAEAVHWLVDARADVNERMKPETFFISFVFAAKSLEYRFRGSRSQFCSIAYHHCGATPLVFAILAGNFEVAAALSIRGADSRIKNFRGKSAEDLAAEMSAPSYLMELLERSDVCRFTTESRIIGAKQTSIESLRSEDYFEI</sequence>
<dbReference type="AlphaFoldDB" id="A0A812SWT7"/>
<evidence type="ECO:0000256" key="2">
    <source>
        <dbReference type="SAM" id="MobiDB-lite"/>
    </source>
</evidence>
<gene>
    <name evidence="3" type="ORF">SNEC2469_LOCUS14245</name>
</gene>
<comment type="caution">
    <text evidence="3">The sequence shown here is derived from an EMBL/GenBank/DDBJ whole genome shotgun (WGS) entry which is preliminary data.</text>
</comment>
<reference evidence="3" key="1">
    <citation type="submission" date="2021-02" db="EMBL/GenBank/DDBJ databases">
        <authorList>
            <person name="Dougan E. K."/>
            <person name="Rhodes N."/>
            <person name="Thang M."/>
            <person name="Chan C."/>
        </authorList>
    </citation>
    <scope>NUCLEOTIDE SEQUENCE</scope>
</reference>
<dbReference type="OrthoDB" id="410858at2759"/>
<dbReference type="PANTHER" id="PTHR46224:SF6">
    <property type="entry name" value="ANKYRIN REPEAT FAMILY PROTEIN"/>
    <property type="match status" value="1"/>
</dbReference>
<dbReference type="Pfam" id="PF00023">
    <property type="entry name" value="Ank"/>
    <property type="match status" value="1"/>
</dbReference>
<evidence type="ECO:0000256" key="1">
    <source>
        <dbReference type="PROSITE-ProRule" id="PRU00023"/>
    </source>
</evidence>
<keyword evidence="1" id="KW-0040">ANK repeat</keyword>
<dbReference type="SUPFAM" id="SSF48403">
    <property type="entry name" value="Ankyrin repeat"/>
    <property type="match status" value="1"/>
</dbReference>
<evidence type="ECO:0000313" key="3">
    <source>
        <dbReference type="EMBL" id="CAE7500359.1"/>
    </source>
</evidence>
<evidence type="ECO:0000313" key="4">
    <source>
        <dbReference type="Proteomes" id="UP000601435"/>
    </source>
</evidence>
<dbReference type="Gene3D" id="1.25.40.20">
    <property type="entry name" value="Ankyrin repeat-containing domain"/>
    <property type="match status" value="1"/>
</dbReference>
<dbReference type="Pfam" id="PF12796">
    <property type="entry name" value="Ank_2"/>
    <property type="match status" value="1"/>
</dbReference>
<dbReference type="PROSITE" id="PS50088">
    <property type="entry name" value="ANK_REPEAT"/>
    <property type="match status" value="2"/>
</dbReference>
<dbReference type="InterPro" id="IPR051616">
    <property type="entry name" value="Cul2-RING_E3_ligase_SR"/>
</dbReference>
<feature type="repeat" description="ANK" evidence="1">
    <location>
        <begin position="537"/>
        <end position="569"/>
    </location>
</feature>
<organism evidence="3 4">
    <name type="scientific">Symbiodinium necroappetens</name>
    <dbReference type="NCBI Taxonomy" id="1628268"/>
    <lineage>
        <taxon>Eukaryota</taxon>
        <taxon>Sar</taxon>
        <taxon>Alveolata</taxon>
        <taxon>Dinophyceae</taxon>
        <taxon>Suessiales</taxon>
        <taxon>Symbiodiniaceae</taxon>
        <taxon>Symbiodinium</taxon>
    </lineage>
</organism>
<dbReference type="PANTHER" id="PTHR46224">
    <property type="entry name" value="ANKYRIN REPEAT FAMILY PROTEIN"/>
    <property type="match status" value="1"/>
</dbReference>
<protein>
    <submittedName>
        <fullName evidence="3">Uncharacterized protein</fullName>
    </submittedName>
</protein>
<dbReference type="EMBL" id="CAJNJA010022819">
    <property type="protein sequence ID" value="CAE7500359.1"/>
    <property type="molecule type" value="Genomic_DNA"/>
</dbReference>